<dbReference type="RefSeq" id="WP_134245789.1">
    <property type="nucleotide sequence ID" value="NZ_SNTY01000085.1"/>
</dbReference>
<dbReference type="Pfam" id="PF06147">
    <property type="entry name" value="DUF968"/>
    <property type="match status" value="1"/>
</dbReference>
<dbReference type="Gene3D" id="3.30.50.20">
    <property type="entry name" value="prophage-derive protein ybcO"/>
    <property type="match status" value="1"/>
</dbReference>
<dbReference type="EMBL" id="SNTY01000085">
    <property type="protein sequence ID" value="TEU23363.1"/>
    <property type="molecule type" value="Genomic_DNA"/>
</dbReference>
<dbReference type="OrthoDB" id="6700725at2"/>
<proteinExistence type="predicted"/>
<protein>
    <submittedName>
        <fullName evidence="1">DUF968 domain-containing protein</fullName>
    </submittedName>
</protein>
<organism evidence="1 2">
    <name type="scientific">Alkanindiges illinoisensis</name>
    <dbReference type="NCBI Taxonomy" id="197183"/>
    <lineage>
        <taxon>Bacteria</taxon>
        <taxon>Pseudomonadati</taxon>
        <taxon>Pseudomonadota</taxon>
        <taxon>Gammaproteobacteria</taxon>
        <taxon>Moraxellales</taxon>
        <taxon>Moraxellaceae</taxon>
        <taxon>Alkanindiges</taxon>
    </lineage>
</organism>
<dbReference type="AlphaFoldDB" id="A0A4Y7X936"/>
<dbReference type="Proteomes" id="UP000297834">
    <property type="component" value="Unassembled WGS sequence"/>
</dbReference>
<name>A0A4Y7X936_9GAMM</name>
<sequence>MKASKVQICRSAKRLQAIRTLPCVRCGNPDSQAAHSNFAEHGKGKGIKASDEFTIPLCITCHQWFDQYQGMTVDQSRTWFVEMLDKTNRMLSVGDGHEVF</sequence>
<keyword evidence="2" id="KW-1185">Reference proteome</keyword>
<reference evidence="1 2" key="1">
    <citation type="submission" date="2019-03" db="EMBL/GenBank/DDBJ databases">
        <title>Alkanindiges illinoisensis: a potential pathogenic isolated from ascites of a gastric cancer patient with abdominal metastasis.</title>
        <authorList>
            <person name="Hu X."/>
            <person name="Yang B."/>
            <person name="Yan X."/>
            <person name="Lin L."/>
            <person name="Zhao H."/>
            <person name="Zhou F."/>
            <person name="Su B."/>
            <person name="Chen J."/>
            <person name="Rui Y."/>
            <person name="Wang Q."/>
            <person name="Zheng L."/>
        </authorList>
    </citation>
    <scope>NUCLEOTIDE SEQUENCE [LARGE SCALE GENOMIC DNA]</scope>
    <source>
        <strain evidence="1 2">NFYY 23406</strain>
    </source>
</reference>
<evidence type="ECO:0000313" key="2">
    <source>
        <dbReference type="Proteomes" id="UP000297834"/>
    </source>
</evidence>
<accession>A0A4Y7X936</accession>
<evidence type="ECO:0000313" key="1">
    <source>
        <dbReference type="EMBL" id="TEU23363.1"/>
    </source>
</evidence>
<comment type="caution">
    <text evidence="1">The sequence shown here is derived from an EMBL/GenBank/DDBJ whole genome shotgun (WGS) entry which is preliminary data.</text>
</comment>
<gene>
    <name evidence="1" type="ORF">E2B99_13690</name>
</gene>
<dbReference type="InterPro" id="IPR010373">
    <property type="entry name" value="DUF968"/>
</dbReference>